<evidence type="ECO:0000313" key="3">
    <source>
        <dbReference type="Proteomes" id="UP001175271"/>
    </source>
</evidence>
<protein>
    <submittedName>
        <fullName evidence="2">Uncharacterized protein</fullName>
    </submittedName>
</protein>
<evidence type="ECO:0000313" key="2">
    <source>
        <dbReference type="EMBL" id="KAK0409847.1"/>
    </source>
</evidence>
<dbReference type="Proteomes" id="UP001175271">
    <property type="component" value="Unassembled WGS sequence"/>
</dbReference>
<keyword evidence="3" id="KW-1185">Reference proteome</keyword>
<gene>
    <name evidence="2" type="ORF">QR680_004795</name>
</gene>
<feature type="region of interest" description="Disordered" evidence="1">
    <location>
        <begin position="1"/>
        <end position="51"/>
    </location>
</feature>
<proteinExistence type="predicted"/>
<evidence type="ECO:0000256" key="1">
    <source>
        <dbReference type="SAM" id="MobiDB-lite"/>
    </source>
</evidence>
<comment type="caution">
    <text evidence="2">The sequence shown here is derived from an EMBL/GenBank/DDBJ whole genome shotgun (WGS) entry which is preliminary data.</text>
</comment>
<feature type="compositionally biased region" description="Basic and acidic residues" evidence="1">
    <location>
        <begin position="9"/>
        <end position="20"/>
    </location>
</feature>
<dbReference type="AlphaFoldDB" id="A0AA39LU93"/>
<organism evidence="2 3">
    <name type="scientific">Steinernema hermaphroditum</name>
    <dbReference type="NCBI Taxonomy" id="289476"/>
    <lineage>
        <taxon>Eukaryota</taxon>
        <taxon>Metazoa</taxon>
        <taxon>Ecdysozoa</taxon>
        <taxon>Nematoda</taxon>
        <taxon>Chromadorea</taxon>
        <taxon>Rhabditida</taxon>
        <taxon>Tylenchina</taxon>
        <taxon>Panagrolaimomorpha</taxon>
        <taxon>Strongyloidoidea</taxon>
        <taxon>Steinernematidae</taxon>
        <taxon>Steinernema</taxon>
    </lineage>
</organism>
<dbReference type="EMBL" id="JAUCMV010000003">
    <property type="protein sequence ID" value="KAK0409847.1"/>
    <property type="molecule type" value="Genomic_DNA"/>
</dbReference>
<reference evidence="2" key="1">
    <citation type="submission" date="2023-06" db="EMBL/GenBank/DDBJ databases">
        <title>Genomic analysis of the entomopathogenic nematode Steinernema hermaphroditum.</title>
        <authorList>
            <person name="Schwarz E.M."/>
            <person name="Heppert J.K."/>
            <person name="Baniya A."/>
            <person name="Schwartz H.T."/>
            <person name="Tan C.-H."/>
            <person name="Antoshechkin I."/>
            <person name="Sternberg P.W."/>
            <person name="Goodrich-Blair H."/>
            <person name="Dillman A.R."/>
        </authorList>
    </citation>
    <scope>NUCLEOTIDE SEQUENCE</scope>
    <source>
        <strain evidence="2">PS9179</strain>
        <tissue evidence="2">Whole animal</tissue>
    </source>
</reference>
<sequence>MSDPPEPADGNKKVTDKSVETDLAELNINSKLAEPEPAEGSAKPKPADGPSRMVFDGTTFLMDDETGCWVFPYLLEQRYPKLVGKIHEKEGNYNPDVWQNDPSKKPKSICWDYENKCSGRSGGKPGSSGGSHCLL</sequence>
<name>A0AA39LU93_9BILA</name>
<accession>A0AA39LU93</accession>